<evidence type="ECO:0000313" key="1">
    <source>
        <dbReference type="EMBL" id="KAJ1356378.1"/>
    </source>
</evidence>
<dbReference type="AlphaFoldDB" id="A0AAD5MGK4"/>
<evidence type="ECO:0000313" key="2">
    <source>
        <dbReference type="Proteomes" id="UP001196413"/>
    </source>
</evidence>
<protein>
    <submittedName>
        <fullName evidence="1">Uncharacterized protein</fullName>
    </submittedName>
</protein>
<sequence>MTSEMITSLAKRTRPPQSRESHVWFRISLHHHDSQNLHVEAAPSSGDVWSSSVRKAASPFDPNLVFVQAPNPELTGSGVQVRVSILEGNARVRCSIKCTMKDGSSHDCDGTVNLHSEPSRSDEDVFTSDQSAVNLLGWNMRGHPAQWQHKDKSSHQVSLKQNLNYPSLKQNLNYPSRRVVAWTKGYDGSREFRSLNN</sequence>
<gene>
    <name evidence="1" type="ORF">KIN20_014083</name>
</gene>
<dbReference type="Proteomes" id="UP001196413">
    <property type="component" value="Unassembled WGS sequence"/>
</dbReference>
<dbReference type="EMBL" id="JAHQIW010002792">
    <property type="protein sequence ID" value="KAJ1356378.1"/>
    <property type="molecule type" value="Genomic_DNA"/>
</dbReference>
<proteinExistence type="predicted"/>
<reference evidence="1" key="1">
    <citation type="submission" date="2021-06" db="EMBL/GenBank/DDBJ databases">
        <title>Parelaphostrongylus tenuis whole genome reference sequence.</title>
        <authorList>
            <person name="Garwood T.J."/>
            <person name="Larsen P.A."/>
            <person name="Fountain-Jones N.M."/>
            <person name="Garbe J.R."/>
            <person name="Macchietto M.G."/>
            <person name="Kania S.A."/>
            <person name="Gerhold R.W."/>
            <person name="Richards J.E."/>
            <person name="Wolf T.M."/>
        </authorList>
    </citation>
    <scope>NUCLEOTIDE SEQUENCE</scope>
    <source>
        <strain evidence="1">MNPRO001-30</strain>
        <tissue evidence="1">Meninges</tissue>
    </source>
</reference>
<keyword evidence="2" id="KW-1185">Reference proteome</keyword>
<comment type="caution">
    <text evidence="1">The sequence shown here is derived from an EMBL/GenBank/DDBJ whole genome shotgun (WGS) entry which is preliminary data.</text>
</comment>
<organism evidence="1 2">
    <name type="scientific">Parelaphostrongylus tenuis</name>
    <name type="common">Meningeal worm</name>
    <dbReference type="NCBI Taxonomy" id="148309"/>
    <lineage>
        <taxon>Eukaryota</taxon>
        <taxon>Metazoa</taxon>
        <taxon>Ecdysozoa</taxon>
        <taxon>Nematoda</taxon>
        <taxon>Chromadorea</taxon>
        <taxon>Rhabditida</taxon>
        <taxon>Rhabditina</taxon>
        <taxon>Rhabditomorpha</taxon>
        <taxon>Strongyloidea</taxon>
        <taxon>Metastrongylidae</taxon>
        <taxon>Parelaphostrongylus</taxon>
    </lineage>
</organism>
<name>A0AAD5MGK4_PARTN</name>
<accession>A0AAD5MGK4</accession>